<feature type="compositionally biased region" description="Basic and acidic residues" evidence="1">
    <location>
        <begin position="67"/>
        <end position="80"/>
    </location>
</feature>
<evidence type="ECO:0000313" key="2">
    <source>
        <dbReference type="EMBL" id="MFC3984996.1"/>
    </source>
</evidence>
<organism evidence="2 3">
    <name type="scientific">Streptosporangium jomthongense</name>
    <dbReference type="NCBI Taxonomy" id="1193683"/>
    <lineage>
        <taxon>Bacteria</taxon>
        <taxon>Bacillati</taxon>
        <taxon>Actinomycetota</taxon>
        <taxon>Actinomycetes</taxon>
        <taxon>Streptosporangiales</taxon>
        <taxon>Streptosporangiaceae</taxon>
        <taxon>Streptosporangium</taxon>
    </lineage>
</organism>
<dbReference type="EMBL" id="JBHSBC010000039">
    <property type="protein sequence ID" value="MFC3984996.1"/>
    <property type="molecule type" value="Genomic_DNA"/>
</dbReference>
<sequence>MADFVVVPDFCGSQALNAWLAGHDAGVLLQGPDPDSPQPVMDGVVVAQKPPPGSRIERWGAVTVWTRHDPGEGGVREPRRPSAPLGTPAAEPPGEDQAATRAP</sequence>
<evidence type="ECO:0000313" key="3">
    <source>
        <dbReference type="Proteomes" id="UP001595698"/>
    </source>
</evidence>
<reference evidence="3" key="1">
    <citation type="journal article" date="2019" name="Int. J. Syst. Evol. Microbiol.">
        <title>The Global Catalogue of Microorganisms (GCM) 10K type strain sequencing project: providing services to taxonomists for standard genome sequencing and annotation.</title>
        <authorList>
            <consortium name="The Broad Institute Genomics Platform"/>
            <consortium name="The Broad Institute Genome Sequencing Center for Infectious Disease"/>
            <person name="Wu L."/>
            <person name="Ma J."/>
        </authorList>
    </citation>
    <scope>NUCLEOTIDE SEQUENCE [LARGE SCALE GENOMIC DNA]</scope>
    <source>
        <strain evidence="3">TBRC 7912</strain>
    </source>
</reference>
<proteinExistence type="predicted"/>
<gene>
    <name evidence="2" type="ORF">ACFOYY_33055</name>
</gene>
<feature type="region of interest" description="Disordered" evidence="1">
    <location>
        <begin position="67"/>
        <end position="103"/>
    </location>
</feature>
<dbReference type="RefSeq" id="WP_362777968.1">
    <property type="nucleotide sequence ID" value="NZ_JBHSBC010000039.1"/>
</dbReference>
<evidence type="ECO:0000256" key="1">
    <source>
        <dbReference type="SAM" id="MobiDB-lite"/>
    </source>
</evidence>
<dbReference type="Gene3D" id="3.30.10.20">
    <property type="match status" value="1"/>
</dbReference>
<name>A0ABV8FAS4_9ACTN</name>
<accession>A0ABV8FAS4</accession>
<protein>
    <submittedName>
        <fullName evidence="2">PASTA domain-containing protein</fullName>
    </submittedName>
</protein>
<comment type="caution">
    <text evidence="2">The sequence shown here is derived from an EMBL/GenBank/DDBJ whole genome shotgun (WGS) entry which is preliminary data.</text>
</comment>
<keyword evidence="3" id="KW-1185">Reference proteome</keyword>
<dbReference type="Proteomes" id="UP001595698">
    <property type="component" value="Unassembled WGS sequence"/>
</dbReference>